<evidence type="ECO:0000313" key="1">
    <source>
        <dbReference type="EMBL" id="CAB4134494.1"/>
    </source>
</evidence>
<accession>A0A6J5LIU4</accession>
<dbReference type="EMBL" id="LR796284">
    <property type="protein sequence ID" value="CAB4134494.1"/>
    <property type="molecule type" value="Genomic_DNA"/>
</dbReference>
<reference evidence="1" key="1">
    <citation type="submission" date="2020-04" db="EMBL/GenBank/DDBJ databases">
        <authorList>
            <person name="Chiriac C."/>
            <person name="Salcher M."/>
            <person name="Ghai R."/>
            <person name="Kavagutti S V."/>
        </authorList>
    </citation>
    <scope>NUCLEOTIDE SEQUENCE</scope>
</reference>
<name>A0A6J5LIU4_9CAUD</name>
<protein>
    <submittedName>
        <fullName evidence="1">Uncharacterized protein</fullName>
    </submittedName>
</protein>
<proteinExistence type="predicted"/>
<gene>
    <name evidence="1" type="ORF">UFOVP273_113</name>
</gene>
<sequence>MGKIIDRVRERCKRAAEVRERLFKEELNREWKEADIAHKKKLRAEVLDIDLKNKAFNLGIILNYSWWERFKYHYLTKDRRLIYLNEYQQYILDYYDYL</sequence>
<organism evidence="1">
    <name type="scientific">uncultured Caudovirales phage</name>
    <dbReference type="NCBI Taxonomy" id="2100421"/>
    <lineage>
        <taxon>Viruses</taxon>
        <taxon>Duplodnaviria</taxon>
        <taxon>Heunggongvirae</taxon>
        <taxon>Uroviricota</taxon>
        <taxon>Caudoviricetes</taxon>
        <taxon>Peduoviridae</taxon>
        <taxon>Maltschvirus</taxon>
        <taxon>Maltschvirus maltsch</taxon>
    </lineage>
</organism>